<sequence>MGIDGDAPLLENALELDGSRLLIKAGDDHLGHLQPPLGKVVDHLEDIGIIGDTEVTAHLAPLDIAAMDADDDIYLVLE</sequence>
<name>A0A645EQB1_9ZZZZ</name>
<dbReference type="EMBL" id="VSSQ01050140">
    <property type="protein sequence ID" value="MPN04208.1"/>
    <property type="molecule type" value="Genomic_DNA"/>
</dbReference>
<proteinExistence type="predicted"/>
<accession>A0A645EQB1</accession>
<protein>
    <submittedName>
        <fullName evidence="1">Uncharacterized protein</fullName>
    </submittedName>
</protein>
<dbReference type="AlphaFoldDB" id="A0A645EQB1"/>
<comment type="caution">
    <text evidence="1">The sequence shown here is derived from an EMBL/GenBank/DDBJ whole genome shotgun (WGS) entry which is preliminary data.</text>
</comment>
<gene>
    <name evidence="1" type="ORF">SDC9_151444</name>
</gene>
<reference evidence="1" key="1">
    <citation type="submission" date="2019-08" db="EMBL/GenBank/DDBJ databases">
        <authorList>
            <person name="Kucharzyk K."/>
            <person name="Murdoch R.W."/>
            <person name="Higgins S."/>
            <person name="Loffler F."/>
        </authorList>
    </citation>
    <scope>NUCLEOTIDE SEQUENCE</scope>
</reference>
<evidence type="ECO:0000313" key="1">
    <source>
        <dbReference type="EMBL" id="MPN04208.1"/>
    </source>
</evidence>
<organism evidence="1">
    <name type="scientific">bioreactor metagenome</name>
    <dbReference type="NCBI Taxonomy" id="1076179"/>
    <lineage>
        <taxon>unclassified sequences</taxon>
        <taxon>metagenomes</taxon>
        <taxon>ecological metagenomes</taxon>
    </lineage>
</organism>